<dbReference type="InterPro" id="IPR005500">
    <property type="entry name" value="DUF309"/>
</dbReference>
<dbReference type="Pfam" id="PF04250">
    <property type="entry name" value="DUF429"/>
    <property type="match status" value="1"/>
</dbReference>
<dbReference type="InterPro" id="IPR007362">
    <property type="entry name" value="DUF429"/>
</dbReference>
<gene>
    <name evidence="1" type="ORF">M2350_001488</name>
</gene>
<dbReference type="Pfam" id="PF03745">
    <property type="entry name" value="DUF309"/>
    <property type="match status" value="1"/>
</dbReference>
<keyword evidence="1" id="KW-0378">Hydrolase</keyword>
<dbReference type="InterPro" id="IPR023203">
    <property type="entry name" value="TTHA0068_sf"/>
</dbReference>
<evidence type="ECO:0000313" key="1">
    <source>
        <dbReference type="EMBL" id="MCS3919088.1"/>
    </source>
</evidence>
<dbReference type="EMBL" id="JANUCP010000002">
    <property type="protein sequence ID" value="MCS3919088.1"/>
    <property type="molecule type" value="Genomic_DNA"/>
</dbReference>
<organism evidence="1 2">
    <name type="scientific">Candidatus Fervidibacter sacchari</name>
    <dbReference type="NCBI Taxonomy" id="1448929"/>
    <lineage>
        <taxon>Bacteria</taxon>
        <taxon>Candidatus Fervidibacterota</taxon>
        <taxon>Candidatus Fervidibacter</taxon>
    </lineage>
</organism>
<name>A0ABT2EMA6_9BACT</name>
<accession>A0ABT2EMA6</accession>
<protein>
    <submittedName>
        <fullName evidence="1">Nuclease with RNAse H fold/putative metal-dependent hydrolase</fullName>
    </submittedName>
</protein>
<keyword evidence="2" id="KW-1185">Reference proteome</keyword>
<proteinExistence type="predicted"/>
<sequence length="331" mass="37270">MGIDLSASEGQDSGVCLMDNLSVRTFRAKRDEEIIALAKEFRPKLIAVDAPLSLSLSGKGLRQCDRELLKRGVRVFPVNFGAMKQLAERGMRLKALFEAEGFKVIEVFPGGAQDVLGLPRKRRNLTRLREGLRQLGLKGIKPAATHDEIDAATAAYVGWLYLNGLAELISDGQGGGIVMPLPYPPKFVSGVLLYRKGFYWHAHEAWEEVWREADEPYRSLLKGLIQTAAALIQCDRGKWKGALNLIERVQRYLNQCPPKLWGIDVANLLEQVRSFREEVSKLAAGRKNRFNWKVKPRLILEGATVPFKERFRRSKADLPERQKGVMLANHV</sequence>
<reference evidence="1 2" key="1">
    <citation type="submission" date="2022-08" db="EMBL/GenBank/DDBJ databases">
        <title>Bacterial and archaeal communities from various locations to study Microbial Dark Matter (Phase II).</title>
        <authorList>
            <person name="Stepanauskas R."/>
        </authorList>
    </citation>
    <scope>NUCLEOTIDE SEQUENCE [LARGE SCALE GENOMIC DNA]</scope>
    <source>
        <strain evidence="1 2">PD1</strain>
    </source>
</reference>
<dbReference type="PANTHER" id="PTHR34796:SF1">
    <property type="entry name" value="EXPRESSED PROTEIN"/>
    <property type="match status" value="1"/>
</dbReference>
<dbReference type="PANTHER" id="PTHR34796">
    <property type="entry name" value="EXPRESSED PROTEIN"/>
    <property type="match status" value="1"/>
</dbReference>
<dbReference type="Proteomes" id="UP001204798">
    <property type="component" value="Unassembled WGS sequence"/>
</dbReference>
<dbReference type="Gene3D" id="1.10.3450.10">
    <property type="entry name" value="TTHA0068-like"/>
    <property type="match status" value="1"/>
</dbReference>
<dbReference type="SUPFAM" id="SSF140663">
    <property type="entry name" value="TTHA0068-like"/>
    <property type="match status" value="1"/>
</dbReference>
<dbReference type="RefSeq" id="WP_259095215.1">
    <property type="nucleotide sequence ID" value="NZ_JANUCP010000002.1"/>
</dbReference>
<dbReference type="GO" id="GO:0016787">
    <property type="term" value="F:hydrolase activity"/>
    <property type="evidence" value="ECO:0007669"/>
    <property type="project" value="UniProtKB-KW"/>
</dbReference>
<comment type="caution">
    <text evidence="1">The sequence shown here is derived from an EMBL/GenBank/DDBJ whole genome shotgun (WGS) entry which is preliminary data.</text>
</comment>
<evidence type="ECO:0000313" key="2">
    <source>
        <dbReference type="Proteomes" id="UP001204798"/>
    </source>
</evidence>